<dbReference type="Proteomes" id="UP000191418">
    <property type="component" value="Unassembled WGS sequence"/>
</dbReference>
<evidence type="ECO:0000313" key="1">
    <source>
        <dbReference type="EMBL" id="OPX54468.1"/>
    </source>
</evidence>
<dbReference type="OrthoDB" id="7068086at2"/>
<reference evidence="1 2" key="1">
    <citation type="submission" date="2017-01" db="EMBL/GenBank/DDBJ databases">
        <title>Genome Sequencing of a Marine Spirillum, Oceanospirillum multiglobuliferum ATCC 33336, from Japan.</title>
        <authorList>
            <person name="Carney J.G."/>
            <person name="Trachtenberg A.M."/>
            <person name="Rheaume B.A."/>
            <person name="Linnane J.D."/>
            <person name="Pitts N.L."/>
            <person name="Mykles D.L."/>
            <person name="Maclea K.S."/>
        </authorList>
    </citation>
    <scope>NUCLEOTIDE SEQUENCE [LARGE SCALE GENOMIC DNA]</scope>
    <source>
        <strain evidence="1 2">ATCC 33336</strain>
    </source>
</reference>
<organism evidence="1 2">
    <name type="scientific">Oceanospirillum multiglobuliferum</name>
    <dbReference type="NCBI Taxonomy" id="64969"/>
    <lineage>
        <taxon>Bacteria</taxon>
        <taxon>Pseudomonadati</taxon>
        <taxon>Pseudomonadota</taxon>
        <taxon>Gammaproteobacteria</taxon>
        <taxon>Oceanospirillales</taxon>
        <taxon>Oceanospirillaceae</taxon>
        <taxon>Oceanospirillum</taxon>
    </lineage>
</organism>
<protein>
    <submittedName>
        <fullName evidence="1">Uncharacterized protein</fullName>
    </submittedName>
</protein>
<dbReference type="STRING" id="64969.SAMN02745127_02782"/>
<dbReference type="AlphaFoldDB" id="A0A1T4S5M8"/>
<proteinExistence type="predicted"/>
<dbReference type="EMBL" id="MTSM01000025">
    <property type="protein sequence ID" value="OPX54468.1"/>
    <property type="molecule type" value="Genomic_DNA"/>
</dbReference>
<name>A0A1T4S5M8_9GAMM</name>
<gene>
    <name evidence="1" type="ORF">BTE48_14225</name>
</gene>
<keyword evidence="2" id="KW-1185">Reference proteome</keyword>
<evidence type="ECO:0000313" key="2">
    <source>
        <dbReference type="Proteomes" id="UP000191418"/>
    </source>
</evidence>
<comment type="caution">
    <text evidence="1">The sequence shown here is derived from an EMBL/GenBank/DDBJ whole genome shotgun (WGS) entry which is preliminary data.</text>
</comment>
<dbReference type="RefSeq" id="WP_078746313.1">
    <property type="nucleotide sequence ID" value="NZ_FUXG01000024.1"/>
</dbReference>
<accession>A0A1T4S5M8</accession>
<sequence>MQKASRLKKYVELFKKNISRYLADGIEIRSTIYPVESEGAVFEFLLNNTNDNNEVIEKARPTVGSVLSEIPQRLIVGNIDSVRFSGTNLYLEGNRILIIKGEDDSSSWSGNAVLEDVQRVVSTSQGGKTA</sequence>